<name>A0ABX5VUN5_9PROT</name>
<proteinExistence type="predicted"/>
<dbReference type="EMBL" id="CP040973">
    <property type="protein sequence ID" value="QDC61681.1"/>
    <property type="molecule type" value="Genomic_DNA"/>
</dbReference>
<evidence type="ECO:0000313" key="1">
    <source>
        <dbReference type="EMBL" id="QDC61681.1"/>
    </source>
</evidence>
<reference evidence="1 2" key="1">
    <citation type="journal article" date="2019" name="ISME J.">
        <title>Evolution in action: habitat transition from sediment to the pelagial leads to genome streamlining in Methylophilaceae.</title>
        <authorList>
            <person name="Salcher M."/>
            <person name="Schaefle D."/>
            <person name="Kaspar M."/>
            <person name="Neuenschwander S.M."/>
            <person name="Ghai R."/>
        </authorList>
    </citation>
    <scope>NUCLEOTIDE SEQUENCE [LARGE SCALE GENOMIC DNA]</scope>
    <source>
        <strain evidence="1 2">MMS-VI-25</strain>
    </source>
</reference>
<evidence type="ECO:0008006" key="3">
    <source>
        <dbReference type="Google" id="ProtNLM"/>
    </source>
</evidence>
<evidence type="ECO:0000313" key="2">
    <source>
        <dbReference type="Proteomes" id="UP000312702"/>
    </source>
</evidence>
<sequence length="142" mass="16389">MQLIDGMGGEKLDVLLNLLNMNTHKLFSAELNKALRLKYKSKSISALYFATQFNKQCKKTSLHISQESARKWLKGLSFPNQERIMVLILWLKLDSRLFYIEDLQASDADDRSESIIADQAKVLKETLIKMTTKLLELIKTIR</sequence>
<dbReference type="Proteomes" id="UP000312702">
    <property type="component" value="Chromosome"/>
</dbReference>
<gene>
    <name evidence="1" type="ORF">FIT74_05975</name>
</gene>
<dbReference type="RefSeq" id="WP_139884735.1">
    <property type="nucleotide sequence ID" value="NZ_CP040973.1"/>
</dbReference>
<accession>A0ABX5VUN5</accession>
<organism evidence="1 2">
    <name type="scientific">Candidatus Methylopumilus universalis</name>
    <dbReference type="NCBI Taxonomy" id="2588536"/>
    <lineage>
        <taxon>Bacteria</taxon>
        <taxon>Pseudomonadati</taxon>
        <taxon>Pseudomonadota</taxon>
        <taxon>Betaproteobacteria</taxon>
        <taxon>Nitrosomonadales</taxon>
        <taxon>Methylophilaceae</taxon>
        <taxon>Candidatus Methylopumilus</taxon>
    </lineage>
</organism>
<protein>
    <recommendedName>
        <fullName evidence="3">XRE family transcriptional regulator</fullName>
    </recommendedName>
</protein>
<keyword evidence="2" id="KW-1185">Reference proteome</keyword>